<organism evidence="1 2">
    <name type="scientific">Morus notabilis</name>
    <dbReference type="NCBI Taxonomy" id="981085"/>
    <lineage>
        <taxon>Eukaryota</taxon>
        <taxon>Viridiplantae</taxon>
        <taxon>Streptophyta</taxon>
        <taxon>Embryophyta</taxon>
        <taxon>Tracheophyta</taxon>
        <taxon>Spermatophyta</taxon>
        <taxon>Magnoliopsida</taxon>
        <taxon>eudicotyledons</taxon>
        <taxon>Gunneridae</taxon>
        <taxon>Pentapetalae</taxon>
        <taxon>rosids</taxon>
        <taxon>fabids</taxon>
        <taxon>Rosales</taxon>
        <taxon>Moraceae</taxon>
        <taxon>Moreae</taxon>
        <taxon>Morus</taxon>
    </lineage>
</organism>
<dbReference type="Proteomes" id="UP000030645">
    <property type="component" value="Unassembled WGS sequence"/>
</dbReference>
<evidence type="ECO:0000313" key="1">
    <source>
        <dbReference type="EMBL" id="EXB44483.1"/>
    </source>
</evidence>
<reference evidence="2" key="1">
    <citation type="submission" date="2013-01" db="EMBL/GenBank/DDBJ databases">
        <title>Draft Genome Sequence of a Mulberry Tree, Morus notabilis C.K. Schneid.</title>
        <authorList>
            <person name="He N."/>
            <person name="Zhao S."/>
        </authorList>
    </citation>
    <scope>NUCLEOTIDE SEQUENCE</scope>
</reference>
<gene>
    <name evidence="1" type="ORF">L484_013902</name>
</gene>
<dbReference type="CDD" id="cd17039">
    <property type="entry name" value="Ubl_ubiquitin_like"/>
    <property type="match status" value="1"/>
</dbReference>
<proteinExistence type="predicted"/>
<protein>
    <recommendedName>
        <fullName evidence="3">Ubiquitin-like domain-containing protein</fullName>
    </recommendedName>
</protein>
<dbReference type="SUPFAM" id="SSF54236">
    <property type="entry name" value="Ubiquitin-like"/>
    <property type="match status" value="1"/>
</dbReference>
<sequence>MDVNDTISDLKNKILEAGRMNRTATNQSLSSMVLTFRNQQELQETRLLREYRLSDGAKINVIFRLSVHVMSVCRTMRSHVDVNDDDELLALRTACQRSNRESNFPLPADGRYFFIDKGVAMQEERSDVTSSFTKGSPCKKKYLTTTRNSYWNR</sequence>
<dbReference type="Gene3D" id="3.10.20.90">
    <property type="entry name" value="Phosphatidylinositol 3-kinase Catalytic Subunit, Chain A, domain 1"/>
    <property type="match status" value="1"/>
</dbReference>
<dbReference type="EMBL" id="KE343864">
    <property type="protein sequence ID" value="EXB44483.1"/>
    <property type="molecule type" value="Genomic_DNA"/>
</dbReference>
<evidence type="ECO:0008006" key="3">
    <source>
        <dbReference type="Google" id="ProtNLM"/>
    </source>
</evidence>
<evidence type="ECO:0000313" key="2">
    <source>
        <dbReference type="Proteomes" id="UP000030645"/>
    </source>
</evidence>
<accession>W9QVY2</accession>
<name>W9QVY2_9ROSA</name>
<dbReference type="InterPro" id="IPR029071">
    <property type="entry name" value="Ubiquitin-like_domsf"/>
</dbReference>
<keyword evidence="2" id="KW-1185">Reference proteome</keyword>
<dbReference type="AlphaFoldDB" id="W9QVY2"/>